<keyword evidence="1" id="KW-1133">Transmembrane helix</keyword>
<keyword evidence="1" id="KW-0812">Transmembrane</keyword>
<evidence type="ECO:0000256" key="1">
    <source>
        <dbReference type="SAM" id="Phobius"/>
    </source>
</evidence>
<feature type="transmembrane region" description="Helical" evidence="1">
    <location>
        <begin position="6"/>
        <end position="29"/>
    </location>
</feature>
<protein>
    <submittedName>
        <fullName evidence="2">Uncharacterized protein</fullName>
    </submittedName>
</protein>
<reference evidence="2 3" key="1">
    <citation type="submission" date="2020-05" db="EMBL/GenBank/DDBJ databases">
        <authorList>
            <person name="Ruan W."/>
            <person name="Jeon C.O."/>
            <person name="Chun B.H."/>
        </authorList>
    </citation>
    <scope>NUCLEOTIDE SEQUENCE [LARGE SCALE GENOMIC DNA]</scope>
    <source>
        <strain evidence="2 3">TBZ9</strain>
    </source>
</reference>
<comment type="caution">
    <text evidence="2">The sequence shown here is derived from an EMBL/GenBank/DDBJ whole genome shotgun (WGS) entry which is preliminary data.</text>
</comment>
<dbReference type="RefSeq" id="WP_171702591.1">
    <property type="nucleotide sequence ID" value="NZ_JABFHI010000004.1"/>
</dbReference>
<name>A0A7Y3XB85_9GAMM</name>
<gene>
    <name evidence="2" type="ORF">HLB35_10845</name>
</gene>
<dbReference type="EMBL" id="JABFHI010000004">
    <property type="protein sequence ID" value="NOG32129.1"/>
    <property type="molecule type" value="Genomic_DNA"/>
</dbReference>
<dbReference type="NCBIfam" id="NF041600">
    <property type="entry name" value="cyt_ox_CcoM"/>
    <property type="match status" value="1"/>
</dbReference>
<evidence type="ECO:0000313" key="3">
    <source>
        <dbReference type="Proteomes" id="UP000588806"/>
    </source>
</evidence>
<proteinExistence type="predicted"/>
<dbReference type="InterPro" id="IPR048085">
    <property type="entry name" value="Cyt_ox_CcoM-like"/>
</dbReference>
<accession>A0A7Y3XB85</accession>
<organism evidence="2 3">
    <name type="scientific">Vreelandella azerica</name>
    <dbReference type="NCBI Taxonomy" id="2732867"/>
    <lineage>
        <taxon>Bacteria</taxon>
        <taxon>Pseudomonadati</taxon>
        <taxon>Pseudomonadota</taxon>
        <taxon>Gammaproteobacteria</taxon>
        <taxon>Oceanospirillales</taxon>
        <taxon>Halomonadaceae</taxon>
        <taxon>Vreelandella</taxon>
    </lineage>
</organism>
<keyword evidence="3" id="KW-1185">Reference proteome</keyword>
<reference evidence="2 3" key="2">
    <citation type="submission" date="2020-06" db="EMBL/GenBank/DDBJ databases">
        <title>Halomonas songnenensis sp. nov., a moderately halophilic bacterium isolated from saline and alkaline soils.</title>
        <authorList>
            <person name="Jiang J."/>
            <person name="Pan Y."/>
        </authorList>
    </citation>
    <scope>NUCLEOTIDE SEQUENCE [LARGE SCALE GENOMIC DNA]</scope>
    <source>
        <strain evidence="2 3">TBZ9</strain>
    </source>
</reference>
<sequence length="53" mass="6148">MYWDDTIIFGLVTVALMIVFMIGWVAFIVRDHRRKKNSHTKVSAHSQPHGISH</sequence>
<dbReference type="AlphaFoldDB" id="A0A7Y3XB85"/>
<evidence type="ECO:0000313" key="2">
    <source>
        <dbReference type="EMBL" id="NOG32129.1"/>
    </source>
</evidence>
<keyword evidence="1" id="KW-0472">Membrane</keyword>
<dbReference type="Proteomes" id="UP000588806">
    <property type="component" value="Unassembled WGS sequence"/>
</dbReference>